<dbReference type="STRING" id="880157.AB204_15165"/>
<dbReference type="Gene3D" id="3.40.50.11050">
    <property type="match status" value="1"/>
</dbReference>
<evidence type="ECO:0000313" key="1">
    <source>
        <dbReference type="EMBL" id="KMJ44292.1"/>
    </source>
</evidence>
<sequence length="128" mass="14622">MKYLKFFSEGFHVFEDVRHDASRALRLNISGHGIAGGKMANVEFGPMGPEKLISILYKYFRHAMPRYRHIRLLFCHSAGRDEYGNSFAASFSRLLPNSAQVIVEAYQGVIDVTRTHYSRTTNSFEDIS</sequence>
<dbReference type="Proteomes" id="UP000036277">
    <property type="component" value="Unassembled WGS sequence"/>
</dbReference>
<gene>
    <name evidence="1" type="ORF">AB204_15165</name>
</gene>
<organism evidence="1 2">
    <name type="scientific">Xenorhabdus khoisanae</name>
    <dbReference type="NCBI Taxonomy" id="880157"/>
    <lineage>
        <taxon>Bacteria</taxon>
        <taxon>Pseudomonadati</taxon>
        <taxon>Pseudomonadota</taxon>
        <taxon>Gammaproteobacteria</taxon>
        <taxon>Enterobacterales</taxon>
        <taxon>Morganellaceae</taxon>
        <taxon>Xenorhabdus</taxon>
    </lineage>
</organism>
<comment type="caution">
    <text evidence="1">The sequence shown here is derived from an EMBL/GenBank/DDBJ whole genome shotgun (WGS) entry which is preliminary data.</text>
</comment>
<protein>
    <submittedName>
        <fullName evidence="1">Uncharacterized protein</fullName>
    </submittedName>
</protein>
<dbReference type="AlphaFoldDB" id="A0A0J5FQR0"/>
<accession>A0A0J5FQR0</accession>
<dbReference type="OrthoDB" id="6443989at2"/>
<proteinExistence type="predicted"/>
<dbReference type="RefSeq" id="WP_047964206.1">
    <property type="nucleotide sequence ID" value="NZ_CAWMBG010000107.1"/>
</dbReference>
<dbReference type="InterPro" id="IPR038383">
    <property type="entry name" value="CPD_dom_sf"/>
</dbReference>
<evidence type="ECO:0000313" key="2">
    <source>
        <dbReference type="Proteomes" id="UP000036277"/>
    </source>
</evidence>
<reference evidence="1 2" key="1">
    <citation type="submission" date="2015-06" db="EMBL/GenBank/DDBJ databases">
        <title>Draft Whole-Genome Sequence of the Entomopathogenic Bacterium Xenorhabdus khoisanae.</title>
        <authorList>
            <person name="Naidoo S."/>
            <person name="Featherston J."/>
            <person name="Gray V.M."/>
        </authorList>
    </citation>
    <scope>NUCLEOTIDE SEQUENCE [LARGE SCALE GENOMIC DNA]</scope>
    <source>
        <strain evidence="1 2">MCB</strain>
    </source>
</reference>
<dbReference type="EMBL" id="LFCV01000107">
    <property type="protein sequence ID" value="KMJ44292.1"/>
    <property type="molecule type" value="Genomic_DNA"/>
</dbReference>
<name>A0A0J5FQR0_9GAMM</name>
<keyword evidence="2" id="KW-1185">Reference proteome</keyword>
<dbReference type="PATRIC" id="fig|880157.4.peg.3234"/>